<feature type="signal peptide" evidence="1">
    <location>
        <begin position="1"/>
        <end position="26"/>
    </location>
</feature>
<evidence type="ECO:0000256" key="1">
    <source>
        <dbReference type="SAM" id="SignalP"/>
    </source>
</evidence>
<dbReference type="Proteomes" id="UP000702544">
    <property type="component" value="Unassembled WGS sequence"/>
</dbReference>
<dbReference type="SUPFAM" id="SSF56925">
    <property type="entry name" value="OMPA-like"/>
    <property type="match status" value="1"/>
</dbReference>
<evidence type="ECO:0000313" key="2">
    <source>
        <dbReference type="EMBL" id="NIR75455.1"/>
    </source>
</evidence>
<evidence type="ECO:0008006" key="4">
    <source>
        <dbReference type="Google" id="ProtNLM"/>
    </source>
</evidence>
<proteinExistence type="predicted"/>
<feature type="chain" id="PRO_5042013382" description="Outer membrane protein beta-barrel domain-containing protein" evidence="1">
    <location>
        <begin position="27"/>
        <end position="261"/>
    </location>
</feature>
<dbReference type="Gene3D" id="2.40.160.20">
    <property type="match status" value="1"/>
</dbReference>
<gene>
    <name evidence="2" type="ORF">GWO12_10165</name>
</gene>
<dbReference type="EMBL" id="JAACAK010000083">
    <property type="protein sequence ID" value="NIR75455.1"/>
    <property type="molecule type" value="Genomic_DNA"/>
</dbReference>
<sequence>MRSLLRMGSAALLLAALLVPWQTLDAQDRQGNWIIYPRIGLIAWDDAAAIQDPLLSGGNCDFPEVGMECSSSLNNVQAGISVGYYLTPSVGVGLAVDISRPITNGAYFPAVEFEVAGEQSLTFVNQRLTIADAVAQVEWAPSVGALKPFLNGGVGIYAVWPEAKKEDKAAVTGFQSFTDLMFQVGVGLDWSIGETTGFRIELSDQIYTGWDRDELYPIFTSSELPDHSTQLFPDLLEDPPEDSSTLNNFRLMIGFTFMPGM</sequence>
<comment type="caution">
    <text evidence="2">The sequence shown here is derived from an EMBL/GenBank/DDBJ whole genome shotgun (WGS) entry which is preliminary data.</text>
</comment>
<reference evidence="2 3" key="1">
    <citation type="submission" date="2020-01" db="EMBL/GenBank/DDBJ databases">
        <title>Genomes assembled from Gulf of Kutch pelagic sediment metagenomes.</title>
        <authorList>
            <person name="Chandrashekar M."/>
            <person name="Mahajan M.S."/>
            <person name="Dave K.J."/>
            <person name="Vatsa P."/>
            <person name="Nathani N.M."/>
        </authorList>
    </citation>
    <scope>NUCLEOTIDE SEQUENCE [LARGE SCALE GENOMIC DNA]</scope>
    <source>
        <strain evidence="2">KS3-K002</strain>
    </source>
</reference>
<dbReference type="InterPro" id="IPR011250">
    <property type="entry name" value="OMP/PagP_B-barrel"/>
</dbReference>
<evidence type="ECO:0000313" key="3">
    <source>
        <dbReference type="Proteomes" id="UP000702544"/>
    </source>
</evidence>
<keyword evidence="1" id="KW-0732">Signal</keyword>
<name>A0AAE4Z7W9_9BACT</name>
<protein>
    <recommendedName>
        <fullName evidence="4">Outer membrane protein beta-barrel domain-containing protein</fullName>
    </recommendedName>
</protein>
<organism evidence="2 3">
    <name type="scientific">Candidatus Kutchimonas denitrificans</name>
    <dbReference type="NCBI Taxonomy" id="3056748"/>
    <lineage>
        <taxon>Bacteria</taxon>
        <taxon>Pseudomonadati</taxon>
        <taxon>Gemmatimonadota</taxon>
        <taxon>Gemmatimonadia</taxon>
        <taxon>Candidatus Palauibacterales</taxon>
        <taxon>Candidatus Palauibacteraceae</taxon>
        <taxon>Candidatus Kutchimonas</taxon>
    </lineage>
</organism>
<accession>A0AAE4Z7W9</accession>
<dbReference type="AlphaFoldDB" id="A0AAE4Z7W9"/>